<dbReference type="GO" id="GO:0017111">
    <property type="term" value="F:ribonucleoside triphosphate phosphatase activity"/>
    <property type="evidence" value="ECO:0007669"/>
    <property type="project" value="UniProtKB-ARBA"/>
</dbReference>
<evidence type="ECO:0000313" key="5">
    <source>
        <dbReference type="Proteomes" id="UP000031197"/>
    </source>
</evidence>
<name>A0A0B3Y977_9ALTE</name>
<gene>
    <name evidence="4" type="ORF">RJ41_08795</name>
</gene>
<dbReference type="AlphaFoldDB" id="A0A0B3Y977"/>
<sequence length="200" mass="21945">MTYPVPAKQVETLYEIKKSKFIACAGFANSRESAMALLDSVKQQYPDARHHCWAYVFGNPSSPSSAAMADDGEPSGTAGKPILNVLQHKDIGDIMIIVTRYFGGIKLGAGGLVRAYSAAAQQAIDALEIRQEIKLEPLRVDIDFKHEQFVRHLVEQAQGNIANCDYGSSVKIDVELPLDALEDFKKQMAPIAFSVSEENE</sequence>
<dbReference type="Gene3D" id="3.30.230.30">
    <property type="entry name" value="Impact, N-terminal domain"/>
    <property type="match status" value="1"/>
</dbReference>
<dbReference type="InterPro" id="IPR020569">
    <property type="entry name" value="UPF0029_Impact_CS"/>
</dbReference>
<dbReference type="SUPFAM" id="SSF54980">
    <property type="entry name" value="EF-G C-terminal domain-like"/>
    <property type="match status" value="1"/>
</dbReference>
<feature type="domain" description="Impact N-terminal" evidence="2">
    <location>
        <begin position="17"/>
        <end position="124"/>
    </location>
</feature>
<dbReference type="GO" id="GO:0043168">
    <property type="term" value="F:anion binding"/>
    <property type="evidence" value="ECO:0007669"/>
    <property type="project" value="UniProtKB-ARBA"/>
</dbReference>
<dbReference type="RefSeq" id="WP_039219493.1">
    <property type="nucleotide sequence ID" value="NZ_JWLW01000014.1"/>
</dbReference>
<dbReference type="InterPro" id="IPR023582">
    <property type="entry name" value="Impact"/>
</dbReference>
<dbReference type="PROSITE" id="PS00910">
    <property type="entry name" value="UPF0029"/>
    <property type="match status" value="1"/>
</dbReference>
<proteinExistence type="inferred from homology"/>
<dbReference type="GO" id="GO:0006446">
    <property type="term" value="P:regulation of translational initiation"/>
    <property type="evidence" value="ECO:0007669"/>
    <property type="project" value="TreeGrafter"/>
</dbReference>
<dbReference type="InterPro" id="IPR020568">
    <property type="entry name" value="Ribosomal_Su5_D2-typ_SF"/>
</dbReference>
<accession>A0A0B3Y977</accession>
<dbReference type="OrthoDB" id="9813771at2"/>
<dbReference type="GO" id="GO:0032561">
    <property type="term" value="F:guanyl ribonucleotide binding"/>
    <property type="evidence" value="ECO:0007669"/>
    <property type="project" value="UniProtKB-ARBA"/>
</dbReference>
<dbReference type="InterPro" id="IPR036956">
    <property type="entry name" value="Impact_N_sf"/>
</dbReference>
<dbReference type="Gene3D" id="3.30.70.240">
    <property type="match status" value="1"/>
</dbReference>
<comment type="caution">
    <text evidence="4">The sequence shown here is derived from an EMBL/GenBank/DDBJ whole genome shotgun (WGS) entry which is preliminary data.</text>
</comment>
<feature type="domain" description="UPF0029" evidence="3">
    <location>
        <begin position="141"/>
        <end position="189"/>
    </location>
</feature>
<reference evidence="4 5" key="1">
    <citation type="submission" date="2014-12" db="EMBL/GenBank/DDBJ databases">
        <title>Genome sequencing of Alteromonas marina AD001.</title>
        <authorList>
            <person name="Adrian T.G.S."/>
            <person name="Chan K.G."/>
        </authorList>
    </citation>
    <scope>NUCLEOTIDE SEQUENCE [LARGE SCALE GENOMIC DNA]</scope>
    <source>
        <strain evidence="4 5">AD001</strain>
    </source>
</reference>
<dbReference type="InterPro" id="IPR015269">
    <property type="entry name" value="UPF0029_Impact_C"/>
</dbReference>
<evidence type="ECO:0008006" key="6">
    <source>
        <dbReference type="Google" id="ProtNLM"/>
    </source>
</evidence>
<dbReference type="InterPro" id="IPR001498">
    <property type="entry name" value="Impact_N"/>
</dbReference>
<keyword evidence="5" id="KW-1185">Reference proteome</keyword>
<dbReference type="NCBIfam" id="TIGR00257">
    <property type="entry name" value="IMPACT_YIGZ"/>
    <property type="match status" value="1"/>
</dbReference>
<organism evidence="4 5">
    <name type="scientific">Alteromonas marina</name>
    <dbReference type="NCBI Taxonomy" id="203795"/>
    <lineage>
        <taxon>Bacteria</taxon>
        <taxon>Pseudomonadati</taxon>
        <taxon>Pseudomonadota</taxon>
        <taxon>Gammaproteobacteria</taxon>
        <taxon>Alteromonadales</taxon>
        <taxon>Alteromonadaceae</taxon>
        <taxon>Alteromonas/Salinimonas group</taxon>
        <taxon>Alteromonas</taxon>
    </lineage>
</organism>
<dbReference type="GO" id="GO:0005737">
    <property type="term" value="C:cytoplasm"/>
    <property type="evidence" value="ECO:0007669"/>
    <property type="project" value="TreeGrafter"/>
</dbReference>
<dbReference type="Proteomes" id="UP000031197">
    <property type="component" value="Unassembled WGS sequence"/>
</dbReference>
<dbReference type="Pfam" id="PF01205">
    <property type="entry name" value="Impact_N"/>
    <property type="match status" value="1"/>
</dbReference>
<dbReference type="PANTHER" id="PTHR16301:SF20">
    <property type="entry name" value="IMPACT FAMILY MEMBER YIGZ"/>
    <property type="match status" value="1"/>
</dbReference>
<evidence type="ECO:0000313" key="4">
    <source>
        <dbReference type="EMBL" id="KHT53307.1"/>
    </source>
</evidence>
<dbReference type="EMBL" id="JWLW01000014">
    <property type="protein sequence ID" value="KHT53307.1"/>
    <property type="molecule type" value="Genomic_DNA"/>
</dbReference>
<evidence type="ECO:0000259" key="3">
    <source>
        <dbReference type="Pfam" id="PF09186"/>
    </source>
</evidence>
<evidence type="ECO:0000259" key="2">
    <source>
        <dbReference type="Pfam" id="PF01205"/>
    </source>
</evidence>
<evidence type="ECO:0000256" key="1">
    <source>
        <dbReference type="ARBA" id="ARBA00007665"/>
    </source>
</evidence>
<dbReference type="SUPFAM" id="SSF54211">
    <property type="entry name" value="Ribosomal protein S5 domain 2-like"/>
    <property type="match status" value="1"/>
</dbReference>
<dbReference type="InterPro" id="IPR015796">
    <property type="entry name" value="Impact_YigZ-like"/>
</dbReference>
<dbReference type="Pfam" id="PF09186">
    <property type="entry name" value="DUF1949"/>
    <property type="match status" value="1"/>
</dbReference>
<protein>
    <recommendedName>
        <fullName evidence="6">YigZ family protein</fullName>
    </recommendedName>
</protein>
<dbReference type="PANTHER" id="PTHR16301">
    <property type="entry name" value="IMPACT-RELATED"/>
    <property type="match status" value="1"/>
</dbReference>
<dbReference type="InterPro" id="IPR035647">
    <property type="entry name" value="EFG_III/V"/>
</dbReference>
<comment type="similarity">
    <text evidence="1">Belongs to the IMPACT family.</text>
</comment>